<feature type="region of interest" description="Disordered" evidence="1">
    <location>
        <begin position="416"/>
        <end position="449"/>
    </location>
</feature>
<evidence type="ECO:0000313" key="3">
    <source>
        <dbReference type="EMBL" id="MBB6629689.1"/>
    </source>
</evidence>
<feature type="compositionally biased region" description="Basic and acidic residues" evidence="1">
    <location>
        <begin position="420"/>
        <end position="433"/>
    </location>
</feature>
<dbReference type="InterPro" id="IPR041664">
    <property type="entry name" value="AAA_16"/>
</dbReference>
<evidence type="ECO:0000313" key="4">
    <source>
        <dbReference type="Proteomes" id="UP000523955"/>
    </source>
</evidence>
<dbReference type="EMBL" id="JACKXE010000002">
    <property type="protein sequence ID" value="MBB6629689.1"/>
    <property type="molecule type" value="Genomic_DNA"/>
</dbReference>
<evidence type="ECO:0000256" key="1">
    <source>
        <dbReference type="SAM" id="MobiDB-lite"/>
    </source>
</evidence>
<dbReference type="InterPro" id="IPR027417">
    <property type="entry name" value="P-loop_NTPase"/>
</dbReference>
<dbReference type="Proteomes" id="UP000523955">
    <property type="component" value="Unassembled WGS sequence"/>
</dbReference>
<keyword evidence="4" id="KW-1185">Reference proteome</keyword>
<reference evidence="3 4" key="1">
    <citation type="submission" date="2020-08" db="EMBL/GenBank/DDBJ databases">
        <authorList>
            <person name="Seo M.-J."/>
        </authorList>
    </citation>
    <scope>NUCLEOTIDE SEQUENCE [LARGE SCALE GENOMIC DNA]</scope>
    <source>
        <strain evidence="3 4">KIGAM211</strain>
    </source>
</reference>
<dbReference type="SUPFAM" id="SSF52540">
    <property type="entry name" value="P-loop containing nucleoside triphosphate hydrolases"/>
    <property type="match status" value="1"/>
</dbReference>
<feature type="domain" description="Orc1-like AAA ATPase" evidence="2">
    <location>
        <begin position="20"/>
        <end position="195"/>
    </location>
</feature>
<dbReference type="RefSeq" id="WP_056680567.1">
    <property type="nucleotide sequence ID" value="NZ_JACKXE010000002.1"/>
</dbReference>
<dbReference type="GO" id="GO:0005524">
    <property type="term" value="F:ATP binding"/>
    <property type="evidence" value="ECO:0007669"/>
    <property type="project" value="UniProtKB-KW"/>
</dbReference>
<dbReference type="Pfam" id="PF13191">
    <property type="entry name" value="AAA_16"/>
    <property type="match status" value="1"/>
</dbReference>
<comment type="caution">
    <text evidence="3">The sequence shown here is derived from an EMBL/GenBank/DDBJ whole genome shotgun (WGS) entry which is preliminary data.</text>
</comment>
<accession>A0A7X0RMA2</accession>
<proteinExistence type="predicted"/>
<organism evidence="3 4">
    <name type="scientific">Nocardioides luti</name>
    <dbReference type="NCBI Taxonomy" id="2761101"/>
    <lineage>
        <taxon>Bacteria</taxon>
        <taxon>Bacillati</taxon>
        <taxon>Actinomycetota</taxon>
        <taxon>Actinomycetes</taxon>
        <taxon>Propionibacteriales</taxon>
        <taxon>Nocardioidaceae</taxon>
        <taxon>Nocardioides</taxon>
    </lineage>
</organism>
<keyword evidence="3" id="KW-0547">Nucleotide-binding</keyword>
<gene>
    <name evidence="3" type="ORF">H5V45_20390</name>
</gene>
<protein>
    <submittedName>
        <fullName evidence="3">ATP-binding protein</fullName>
    </submittedName>
</protein>
<evidence type="ECO:0000259" key="2">
    <source>
        <dbReference type="Pfam" id="PF13191"/>
    </source>
</evidence>
<name>A0A7X0RMA2_9ACTN</name>
<keyword evidence="3" id="KW-0067">ATP-binding</keyword>
<sequence length="449" mass="47819">MALVDQSPYTPGAGHNPPVLAGRDGLLRDWHLVLNDIVAGGRVRAQDMILAGPRGVGKTVTVSAFADLGKEQGFEVVNLQAVSGHAGLVEALLQRARTRMAEEAGPWQRARKAFERIGGVNLSIAGIGAGISTHQSDAAAPGLDAGTLADALATLAAEVRKDAHSGGLLITVDELQVASGPDLALLAATLHRLNVDHPSAPVLFAGTGLPFTPDALRKAGVTHPDRLFVLEPIPLTLEPDDARYAVVEPARRAGVAWTPEAAAAVVEASNGYPAHLQLFAHAIWTSAPGPDQITLGDVEAALPQVADMLERRTLGPRWDRISDRQMEFLAALALHGGRASTAAIAKTLGRSQQELSWLREELIEEGDVYAPKRGQLAMAVPLFNRFVLSHYERTRPEAATELLSLQKMIANAGLDPSAAHADRDMLRRSKQNETRQVPPPSGESVRPRS</sequence>
<dbReference type="Gene3D" id="3.40.50.300">
    <property type="entry name" value="P-loop containing nucleotide triphosphate hydrolases"/>
    <property type="match status" value="1"/>
</dbReference>
<dbReference type="AlphaFoldDB" id="A0A7X0RMA2"/>